<evidence type="ECO:0000313" key="3">
    <source>
        <dbReference type="Proteomes" id="UP000621799"/>
    </source>
</evidence>
<dbReference type="PRINTS" id="PR00412">
    <property type="entry name" value="EPOXHYDRLASE"/>
</dbReference>
<dbReference type="EMBL" id="JADEXN010000299">
    <property type="protein sequence ID" value="MBE9042109.1"/>
    <property type="molecule type" value="Genomic_DNA"/>
</dbReference>
<keyword evidence="2" id="KW-0378">Hydrolase</keyword>
<evidence type="ECO:0000259" key="1">
    <source>
        <dbReference type="Pfam" id="PF00561"/>
    </source>
</evidence>
<dbReference type="PANTHER" id="PTHR43194:SF2">
    <property type="entry name" value="PEROXISOMAL MEMBRANE PROTEIN LPX1"/>
    <property type="match status" value="1"/>
</dbReference>
<dbReference type="RefSeq" id="WP_264322287.1">
    <property type="nucleotide sequence ID" value="NZ_JADEXN010000299.1"/>
</dbReference>
<proteinExistence type="predicted"/>
<feature type="domain" description="AB hydrolase-1" evidence="1">
    <location>
        <begin position="29"/>
        <end position="262"/>
    </location>
</feature>
<dbReference type="Proteomes" id="UP000621799">
    <property type="component" value="Unassembled WGS sequence"/>
</dbReference>
<dbReference type="InterPro" id="IPR029058">
    <property type="entry name" value="AB_hydrolase_fold"/>
</dbReference>
<dbReference type="GO" id="GO:0016787">
    <property type="term" value="F:hydrolase activity"/>
    <property type="evidence" value="ECO:0007669"/>
    <property type="project" value="UniProtKB-KW"/>
</dbReference>
<dbReference type="AlphaFoldDB" id="A0A928VXI6"/>
<evidence type="ECO:0000313" key="2">
    <source>
        <dbReference type="EMBL" id="MBE9042109.1"/>
    </source>
</evidence>
<organism evidence="2 3">
    <name type="scientific">Zarconia navalis LEGE 11467</name>
    <dbReference type="NCBI Taxonomy" id="1828826"/>
    <lineage>
        <taxon>Bacteria</taxon>
        <taxon>Bacillati</taxon>
        <taxon>Cyanobacteriota</taxon>
        <taxon>Cyanophyceae</taxon>
        <taxon>Oscillatoriophycideae</taxon>
        <taxon>Oscillatoriales</taxon>
        <taxon>Oscillatoriales incertae sedis</taxon>
        <taxon>Zarconia</taxon>
        <taxon>Zarconia navalis</taxon>
    </lineage>
</organism>
<dbReference type="InterPro" id="IPR050228">
    <property type="entry name" value="Carboxylesterase_BioH"/>
</dbReference>
<dbReference type="PRINTS" id="PR00111">
    <property type="entry name" value="ABHYDROLASE"/>
</dbReference>
<keyword evidence="3" id="KW-1185">Reference proteome</keyword>
<gene>
    <name evidence="2" type="ORF">IQ235_15110</name>
</gene>
<dbReference type="InterPro" id="IPR000073">
    <property type="entry name" value="AB_hydrolase_1"/>
</dbReference>
<comment type="caution">
    <text evidence="2">The sequence shown here is derived from an EMBL/GenBank/DDBJ whole genome shotgun (WGS) entry which is preliminary data.</text>
</comment>
<dbReference type="SUPFAM" id="SSF53474">
    <property type="entry name" value="alpha/beta-Hydrolases"/>
    <property type="match status" value="1"/>
</dbReference>
<dbReference type="Pfam" id="PF00561">
    <property type="entry name" value="Abhydrolase_1"/>
    <property type="match status" value="1"/>
</dbReference>
<dbReference type="Gene3D" id="3.40.50.1820">
    <property type="entry name" value="alpha/beta hydrolase"/>
    <property type="match status" value="1"/>
</dbReference>
<name>A0A928VXI6_9CYAN</name>
<protein>
    <submittedName>
        <fullName evidence="2">Alpha/beta fold hydrolase</fullName>
    </submittedName>
</protein>
<dbReference type="InterPro" id="IPR000639">
    <property type="entry name" value="Epox_hydrolase-like"/>
</dbReference>
<sequence>MSIEKKSIEVGSLEWFYLQEKPEKPADYPPVLFLHGIPSLSHSWSAIIPELASQGFWAIAPDWIGHGRSAKPDKRDFAYTPEAFIEALDAFLEALQIERFSLVVQGFLGSVGLQYAFAHPDRIERLAILNTPLSTNAKLPFKMQQMSWPLLGDMMTQDPLLVDRLLEGGSRFVVPDKDLNVYRGPYLATSDSGRSLLMTLKNLQMPSAMAQIESGLSGWEQPTQILWGVLDPWLPLEDAKAAAKSMANVEFVELPEAAHYPQEHWSGEISESLLTFLRRR</sequence>
<accession>A0A928VXI6</accession>
<reference evidence="2" key="1">
    <citation type="submission" date="2020-10" db="EMBL/GenBank/DDBJ databases">
        <authorList>
            <person name="Castelo-Branco R."/>
            <person name="Eusebio N."/>
            <person name="Adriana R."/>
            <person name="Vieira A."/>
            <person name="Brugerolle De Fraissinette N."/>
            <person name="Rezende De Castro R."/>
            <person name="Schneider M.P."/>
            <person name="Vasconcelos V."/>
            <person name="Leao P.N."/>
        </authorList>
    </citation>
    <scope>NUCLEOTIDE SEQUENCE</scope>
    <source>
        <strain evidence="2">LEGE 11467</strain>
    </source>
</reference>
<dbReference type="PANTHER" id="PTHR43194">
    <property type="entry name" value="HYDROLASE ALPHA/BETA FOLD FAMILY"/>
    <property type="match status" value="1"/>
</dbReference>